<dbReference type="Proteomes" id="UP001558613">
    <property type="component" value="Unassembled WGS sequence"/>
</dbReference>
<gene>
    <name evidence="4" type="ORF">QQF64_033625</name>
</gene>
<feature type="compositionally biased region" description="Basic and acidic residues" evidence="2">
    <location>
        <begin position="72"/>
        <end position="88"/>
    </location>
</feature>
<protein>
    <recommendedName>
        <fullName evidence="3">C2H2-type domain-containing protein</fullName>
    </recommendedName>
</protein>
<dbReference type="SUPFAM" id="SSF57667">
    <property type="entry name" value="beta-beta-alpha zinc fingers"/>
    <property type="match status" value="1"/>
</dbReference>
<dbReference type="PROSITE" id="PS00028">
    <property type="entry name" value="ZINC_FINGER_C2H2_1"/>
    <property type="match status" value="1"/>
</dbReference>
<dbReference type="EMBL" id="JAYMGO010000009">
    <property type="protein sequence ID" value="KAL1268262.1"/>
    <property type="molecule type" value="Genomic_DNA"/>
</dbReference>
<keyword evidence="5" id="KW-1185">Reference proteome</keyword>
<evidence type="ECO:0000313" key="5">
    <source>
        <dbReference type="Proteomes" id="UP001558613"/>
    </source>
</evidence>
<keyword evidence="1" id="KW-0479">Metal-binding</keyword>
<feature type="domain" description="C2H2-type" evidence="3">
    <location>
        <begin position="43"/>
        <end position="70"/>
    </location>
</feature>
<evidence type="ECO:0000256" key="2">
    <source>
        <dbReference type="SAM" id="MobiDB-lite"/>
    </source>
</evidence>
<feature type="compositionally biased region" description="Polar residues" evidence="2">
    <location>
        <begin position="93"/>
        <end position="102"/>
    </location>
</feature>
<keyword evidence="1" id="KW-0863">Zinc-finger</keyword>
<feature type="region of interest" description="Disordered" evidence="2">
    <location>
        <begin position="69"/>
        <end position="116"/>
    </location>
</feature>
<dbReference type="InterPro" id="IPR013087">
    <property type="entry name" value="Znf_C2H2_type"/>
</dbReference>
<organism evidence="4 5">
    <name type="scientific">Cirrhinus molitorella</name>
    <name type="common">mud carp</name>
    <dbReference type="NCBI Taxonomy" id="172907"/>
    <lineage>
        <taxon>Eukaryota</taxon>
        <taxon>Metazoa</taxon>
        <taxon>Chordata</taxon>
        <taxon>Craniata</taxon>
        <taxon>Vertebrata</taxon>
        <taxon>Euteleostomi</taxon>
        <taxon>Actinopterygii</taxon>
        <taxon>Neopterygii</taxon>
        <taxon>Teleostei</taxon>
        <taxon>Ostariophysi</taxon>
        <taxon>Cypriniformes</taxon>
        <taxon>Cyprinidae</taxon>
        <taxon>Labeoninae</taxon>
        <taxon>Labeonini</taxon>
        <taxon>Cirrhinus</taxon>
    </lineage>
</organism>
<reference evidence="4 5" key="1">
    <citation type="submission" date="2023-09" db="EMBL/GenBank/DDBJ databases">
        <authorList>
            <person name="Wang M."/>
        </authorList>
    </citation>
    <scope>NUCLEOTIDE SEQUENCE [LARGE SCALE GENOMIC DNA]</scope>
    <source>
        <strain evidence="4">GT-2023</strain>
        <tissue evidence="4">Liver</tissue>
    </source>
</reference>
<comment type="caution">
    <text evidence="4">The sequence shown here is derived from an EMBL/GenBank/DDBJ whole genome shotgun (WGS) entry which is preliminary data.</text>
</comment>
<sequence>MLKQHEKSHQGSGVLCCSVCSGAFPHSSYLQLKVHLQNGEQLFHCKVCNKIFVKMSTFEKHCKKHQEECEDKEVKEEDSHDPPFELHADASPGPSTSEVNTRSKTRAKIKSTMENS</sequence>
<evidence type="ECO:0000313" key="4">
    <source>
        <dbReference type="EMBL" id="KAL1268262.1"/>
    </source>
</evidence>
<dbReference type="PROSITE" id="PS50157">
    <property type="entry name" value="ZINC_FINGER_C2H2_2"/>
    <property type="match status" value="1"/>
</dbReference>
<accession>A0ABR3MUF1</accession>
<dbReference type="InterPro" id="IPR036236">
    <property type="entry name" value="Znf_C2H2_sf"/>
</dbReference>
<evidence type="ECO:0000256" key="1">
    <source>
        <dbReference type="PROSITE-ProRule" id="PRU00042"/>
    </source>
</evidence>
<proteinExistence type="predicted"/>
<evidence type="ECO:0000259" key="3">
    <source>
        <dbReference type="PROSITE" id="PS50157"/>
    </source>
</evidence>
<dbReference type="Gene3D" id="3.30.160.60">
    <property type="entry name" value="Classic Zinc Finger"/>
    <property type="match status" value="1"/>
</dbReference>
<keyword evidence="1" id="KW-0862">Zinc</keyword>
<name>A0ABR3MUF1_9TELE</name>